<sequence>MKNHKITFEEIRNQNKRRVQYHNYKLNVKDSYQERHQEGLVTMWNAYERYHPDNGLLATYFNYVIRKRMFDLTRQKKEQVYEQHNAEHKLANHYHIKTINVAEDSQVYNT</sequence>
<gene>
    <name evidence="1" type="ORF">GCM10011398_26530</name>
</gene>
<dbReference type="Gene3D" id="1.10.1740.10">
    <property type="match status" value="1"/>
</dbReference>
<evidence type="ECO:0000313" key="2">
    <source>
        <dbReference type="Proteomes" id="UP000622860"/>
    </source>
</evidence>
<evidence type="ECO:0008006" key="3">
    <source>
        <dbReference type="Google" id="ProtNLM"/>
    </source>
</evidence>
<dbReference type="GO" id="GO:0003700">
    <property type="term" value="F:DNA-binding transcription factor activity"/>
    <property type="evidence" value="ECO:0007669"/>
    <property type="project" value="InterPro"/>
</dbReference>
<keyword evidence="2" id="KW-1185">Reference proteome</keyword>
<name>A0A917HHY2_9BACI</name>
<proteinExistence type="predicted"/>
<dbReference type="EMBL" id="BMFR01000011">
    <property type="protein sequence ID" value="GGG79900.1"/>
    <property type="molecule type" value="Genomic_DNA"/>
</dbReference>
<accession>A0A917HHY2</accession>
<organism evidence="1 2">
    <name type="scientific">Virgibacillus oceani</name>
    <dbReference type="NCBI Taxonomy" id="1479511"/>
    <lineage>
        <taxon>Bacteria</taxon>
        <taxon>Bacillati</taxon>
        <taxon>Bacillota</taxon>
        <taxon>Bacilli</taxon>
        <taxon>Bacillales</taxon>
        <taxon>Bacillaceae</taxon>
        <taxon>Virgibacillus</taxon>
    </lineage>
</organism>
<dbReference type="AlphaFoldDB" id="A0A917HHY2"/>
<reference evidence="1" key="1">
    <citation type="journal article" date="2014" name="Int. J. Syst. Evol. Microbiol.">
        <title>Complete genome sequence of Corynebacterium casei LMG S-19264T (=DSM 44701T), isolated from a smear-ripened cheese.</title>
        <authorList>
            <consortium name="US DOE Joint Genome Institute (JGI-PGF)"/>
            <person name="Walter F."/>
            <person name="Albersmeier A."/>
            <person name="Kalinowski J."/>
            <person name="Ruckert C."/>
        </authorList>
    </citation>
    <scope>NUCLEOTIDE SEQUENCE</scope>
    <source>
        <strain evidence="1">CGMCC 1.12754</strain>
    </source>
</reference>
<reference evidence="1" key="2">
    <citation type="submission" date="2020-09" db="EMBL/GenBank/DDBJ databases">
        <authorList>
            <person name="Sun Q."/>
            <person name="Zhou Y."/>
        </authorList>
    </citation>
    <scope>NUCLEOTIDE SEQUENCE</scope>
    <source>
        <strain evidence="1">CGMCC 1.12754</strain>
    </source>
</reference>
<dbReference type="InterPro" id="IPR013325">
    <property type="entry name" value="RNA_pol_sigma_r2"/>
</dbReference>
<dbReference type="RefSeq" id="WP_188455860.1">
    <property type="nucleotide sequence ID" value="NZ_BMFR01000011.1"/>
</dbReference>
<dbReference type="Proteomes" id="UP000622860">
    <property type="component" value="Unassembled WGS sequence"/>
</dbReference>
<dbReference type="SUPFAM" id="SSF88946">
    <property type="entry name" value="Sigma2 domain of RNA polymerase sigma factors"/>
    <property type="match status" value="1"/>
</dbReference>
<dbReference type="GO" id="GO:0006352">
    <property type="term" value="P:DNA-templated transcription initiation"/>
    <property type="evidence" value="ECO:0007669"/>
    <property type="project" value="InterPro"/>
</dbReference>
<comment type="caution">
    <text evidence="1">The sequence shown here is derived from an EMBL/GenBank/DDBJ whole genome shotgun (WGS) entry which is preliminary data.</text>
</comment>
<protein>
    <recommendedName>
        <fullName evidence="3">RNA polymerase sigma-70 region 2 domain-containing protein</fullName>
    </recommendedName>
</protein>
<evidence type="ECO:0000313" key="1">
    <source>
        <dbReference type="EMBL" id="GGG79900.1"/>
    </source>
</evidence>